<evidence type="ECO:0000256" key="5">
    <source>
        <dbReference type="ARBA" id="ARBA00023242"/>
    </source>
</evidence>
<gene>
    <name evidence="8" type="ORF">MUK42_05262</name>
</gene>
<dbReference type="GO" id="GO:0005634">
    <property type="term" value="C:nucleus"/>
    <property type="evidence" value="ECO:0007669"/>
    <property type="project" value="UniProtKB-SubCell"/>
</dbReference>
<accession>A0A9E7KVP9</accession>
<proteinExistence type="predicted"/>
<dbReference type="GO" id="GO:0003677">
    <property type="term" value="F:DNA binding"/>
    <property type="evidence" value="ECO:0007669"/>
    <property type="project" value="UniProtKB-KW"/>
</dbReference>
<feature type="region of interest" description="Disordered" evidence="6">
    <location>
        <begin position="27"/>
        <end position="60"/>
    </location>
</feature>
<keyword evidence="9" id="KW-1185">Reference proteome</keyword>
<dbReference type="OrthoDB" id="769817at2759"/>
<feature type="domain" description="AP2/ERF" evidence="7">
    <location>
        <begin position="141"/>
        <end position="198"/>
    </location>
</feature>
<dbReference type="PROSITE" id="PS51032">
    <property type="entry name" value="AP2_ERF"/>
    <property type="match status" value="1"/>
</dbReference>
<dbReference type="GO" id="GO:0003700">
    <property type="term" value="F:DNA-binding transcription factor activity"/>
    <property type="evidence" value="ECO:0007669"/>
    <property type="project" value="InterPro"/>
</dbReference>
<dbReference type="InterPro" id="IPR016177">
    <property type="entry name" value="DNA-bd_dom_sf"/>
</dbReference>
<evidence type="ECO:0000256" key="2">
    <source>
        <dbReference type="ARBA" id="ARBA00023015"/>
    </source>
</evidence>
<dbReference type="InterPro" id="IPR036955">
    <property type="entry name" value="AP2/ERF_dom_sf"/>
</dbReference>
<evidence type="ECO:0000256" key="1">
    <source>
        <dbReference type="ARBA" id="ARBA00004123"/>
    </source>
</evidence>
<dbReference type="PANTHER" id="PTHR31190:SF494">
    <property type="entry name" value="OS09G0434500 PROTEIN"/>
    <property type="match status" value="1"/>
</dbReference>
<dbReference type="PRINTS" id="PR00367">
    <property type="entry name" value="ETHRSPELEMNT"/>
</dbReference>
<dbReference type="Pfam" id="PF00847">
    <property type="entry name" value="AP2"/>
    <property type="match status" value="1"/>
</dbReference>
<protein>
    <recommendedName>
        <fullName evidence="7">AP2/ERF domain-containing protein</fullName>
    </recommendedName>
</protein>
<dbReference type="InterPro" id="IPR044808">
    <property type="entry name" value="ERF_plant"/>
</dbReference>
<dbReference type="PANTHER" id="PTHR31190">
    <property type="entry name" value="DNA-BINDING DOMAIN"/>
    <property type="match status" value="1"/>
</dbReference>
<organism evidence="8 9">
    <name type="scientific">Musa troglodytarum</name>
    <name type="common">fe'i banana</name>
    <dbReference type="NCBI Taxonomy" id="320322"/>
    <lineage>
        <taxon>Eukaryota</taxon>
        <taxon>Viridiplantae</taxon>
        <taxon>Streptophyta</taxon>
        <taxon>Embryophyta</taxon>
        <taxon>Tracheophyta</taxon>
        <taxon>Spermatophyta</taxon>
        <taxon>Magnoliopsida</taxon>
        <taxon>Liliopsida</taxon>
        <taxon>Zingiberales</taxon>
        <taxon>Musaceae</taxon>
        <taxon>Musa</taxon>
    </lineage>
</organism>
<sequence>MCGGAFISYIIPSGPTSRRLTAFCQRPDPKNEYGVKEGEKPKEKRWTSRGPRRASEKTDDDFEADFMQFEEDDEDDLFRFKRFAFASRETLMKIIGCVDILRSVRNAMVVWLYLSDKPVPLRPSVVDEPSSKSAKKNRKNQYRGIRRRPWGKWAAEIRDPCKGVRVWLGTFNTAEEAARAYDAEARRIRGKKAKVNFPDAALPRVRTFLTKLTAPETPRTEMPRTDKCFDCLNDPFQDFCSSFDFTEVKSMMQSEEPSPFPVIKPAPPTVMRGMHLYSDQGSNLFGFPENESPDVSSVLAATAFELENSAYLESCGAQEQPNDIVGQSVPNNEIASGTTFKELSDFELYMKFFQQPCSDGSTDDLINNLLSGDFTQDTSSMDLWSFDGTAQMGGSVF</sequence>
<dbReference type="SMART" id="SM00380">
    <property type="entry name" value="AP2"/>
    <property type="match status" value="1"/>
</dbReference>
<keyword evidence="2" id="KW-0805">Transcription regulation</keyword>
<dbReference type="CDD" id="cd00018">
    <property type="entry name" value="AP2"/>
    <property type="match status" value="1"/>
</dbReference>
<keyword evidence="3" id="KW-0238">DNA-binding</keyword>
<dbReference type="InterPro" id="IPR001471">
    <property type="entry name" value="AP2/ERF_dom"/>
</dbReference>
<evidence type="ECO:0000313" key="8">
    <source>
        <dbReference type="EMBL" id="URE28984.1"/>
    </source>
</evidence>
<keyword evidence="4" id="KW-0804">Transcription</keyword>
<evidence type="ECO:0000313" key="9">
    <source>
        <dbReference type="Proteomes" id="UP001055439"/>
    </source>
</evidence>
<evidence type="ECO:0000256" key="3">
    <source>
        <dbReference type="ARBA" id="ARBA00023125"/>
    </source>
</evidence>
<dbReference type="GO" id="GO:0009873">
    <property type="term" value="P:ethylene-activated signaling pathway"/>
    <property type="evidence" value="ECO:0007669"/>
    <property type="project" value="InterPro"/>
</dbReference>
<dbReference type="Proteomes" id="UP001055439">
    <property type="component" value="Chromosome 8"/>
</dbReference>
<evidence type="ECO:0000259" key="7">
    <source>
        <dbReference type="PROSITE" id="PS51032"/>
    </source>
</evidence>
<evidence type="ECO:0000256" key="6">
    <source>
        <dbReference type="SAM" id="MobiDB-lite"/>
    </source>
</evidence>
<reference evidence="8" key="1">
    <citation type="submission" date="2022-05" db="EMBL/GenBank/DDBJ databases">
        <title>The Musa troglodytarum L. genome provides insights into the mechanism of non-climacteric behaviour and enrichment of carotenoids.</title>
        <authorList>
            <person name="Wang J."/>
        </authorList>
    </citation>
    <scope>NUCLEOTIDE SEQUENCE</scope>
    <source>
        <tissue evidence="8">Leaf</tissue>
    </source>
</reference>
<comment type="subcellular location">
    <subcellularLocation>
        <location evidence="1">Nucleus</location>
    </subcellularLocation>
</comment>
<dbReference type="AlphaFoldDB" id="A0A9E7KVP9"/>
<dbReference type="Gene3D" id="3.30.730.10">
    <property type="entry name" value="AP2/ERF domain"/>
    <property type="match status" value="1"/>
</dbReference>
<name>A0A9E7KVP9_9LILI</name>
<dbReference type="EMBL" id="CP097510">
    <property type="protein sequence ID" value="URE28984.1"/>
    <property type="molecule type" value="Genomic_DNA"/>
</dbReference>
<dbReference type="FunFam" id="3.30.730.10:FF:000001">
    <property type="entry name" value="Ethylene-responsive transcription factor 2"/>
    <property type="match status" value="1"/>
</dbReference>
<keyword evidence="5" id="KW-0539">Nucleus</keyword>
<feature type="compositionally biased region" description="Basic and acidic residues" evidence="6">
    <location>
        <begin position="27"/>
        <end position="46"/>
    </location>
</feature>
<dbReference type="SUPFAM" id="SSF54171">
    <property type="entry name" value="DNA-binding domain"/>
    <property type="match status" value="1"/>
</dbReference>
<evidence type="ECO:0000256" key="4">
    <source>
        <dbReference type="ARBA" id="ARBA00023163"/>
    </source>
</evidence>